<keyword evidence="1" id="KW-0547">Nucleotide-binding</keyword>
<keyword evidence="1" id="KW-0067">ATP-binding</keyword>
<gene>
    <name evidence="1" type="ORF">CIG21_10510</name>
    <name evidence="2" type="ORF">CKJ80_09270</name>
</gene>
<evidence type="ECO:0000313" key="4">
    <source>
        <dbReference type="Proteomes" id="UP000218041"/>
    </source>
</evidence>
<dbReference type="GO" id="GO:0005524">
    <property type="term" value="F:ATP binding"/>
    <property type="evidence" value="ECO:0007669"/>
    <property type="project" value="UniProtKB-KW"/>
</dbReference>
<evidence type="ECO:0000313" key="1">
    <source>
        <dbReference type="EMBL" id="PAJ68570.1"/>
    </source>
</evidence>
<dbReference type="EMBL" id="NQMQ01000024">
    <property type="protein sequence ID" value="PAJ68570.1"/>
    <property type="molecule type" value="Genomic_DNA"/>
</dbReference>
<accession>A0A269PAQ5</accession>
<reference evidence="2 4" key="1">
    <citation type="submission" date="2017-08" db="EMBL/GenBank/DDBJ databases">
        <title>Whole genome sequences of 6 clinical strains closest to Corynebacterium imitans.</title>
        <authorList>
            <person name="Bernier A.-M."/>
            <person name="Burdz T."/>
            <person name="Bernard K."/>
        </authorList>
    </citation>
    <scope>NUCLEOTIDE SEQUENCE [LARGE SCALE GENOMIC DNA]</scope>
    <source>
        <strain evidence="2 4">NML92-0415</strain>
    </source>
</reference>
<organism evidence="1 3">
    <name type="scientific">Corynebacterium hadale</name>
    <dbReference type="NCBI Taxonomy" id="2026255"/>
    <lineage>
        <taxon>Bacteria</taxon>
        <taxon>Bacillati</taxon>
        <taxon>Actinomycetota</taxon>
        <taxon>Actinomycetes</taxon>
        <taxon>Mycobacteriales</taxon>
        <taxon>Corynebacteriaceae</taxon>
        <taxon>Corynebacterium</taxon>
    </lineage>
</organism>
<evidence type="ECO:0000313" key="2">
    <source>
        <dbReference type="EMBL" id="PAT09856.1"/>
    </source>
</evidence>
<protein>
    <submittedName>
        <fullName evidence="1">ATP-binding protein</fullName>
    </submittedName>
</protein>
<evidence type="ECO:0000313" key="3">
    <source>
        <dbReference type="Proteomes" id="UP000215771"/>
    </source>
</evidence>
<dbReference type="EMBL" id="NSGP01000013">
    <property type="protein sequence ID" value="PAT09856.1"/>
    <property type="molecule type" value="Genomic_DNA"/>
</dbReference>
<dbReference type="Proteomes" id="UP000218041">
    <property type="component" value="Unassembled WGS sequence"/>
</dbReference>
<dbReference type="Pfam" id="PF11305">
    <property type="entry name" value="DUF3107"/>
    <property type="match status" value="1"/>
</dbReference>
<proteinExistence type="predicted"/>
<dbReference type="AlphaFoldDB" id="A0A269PAQ5"/>
<dbReference type="InterPro" id="IPR021456">
    <property type="entry name" value="DUF3107"/>
</dbReference>
<reference evidence="1 3" key="2">
    <citation type="submission" date="2017-08" db="EMBL/GenBank/DDBJ databases">
        <authorList>
            <person name="de Groot N.N."/>
        </authorList>
    </citation>
    <scope>NUCLEOTIDE SEQUENCE [LARGE SCALE GENOMIC DNA]</scope>
    <source>
        <strain evidence="1 3">NBT06-6</strain>
    </source>
</reference>
<dbReference type="Proteomes" id="UP000215771">
    <property type="component" value="Unassembled WGS sequence"/>
</dbReference>
<comment type="caution">
    <text evidence="1">The sequence shown here is derived from an EMBL/GenBank/DDBJ whole genome shotgun (WGS) entry which is preliminary data.</text>
</comment>
<dbReference type="RefSeq" id="WP_095278790.1">
    <property type="nucleotide sequence ID" value="NZ_CP047655.1"/>
</dbReference>
<name>A0A269PAQ5_9CORY</name>
<sequence>MDIKFGLADTARELVIKLPEGQEDILSVVEQAIESGQSTLKVVDEKERTYLIRTDRIAYVEQGSTTARSVGFMR</sequence>